<organism evidence="1 2">
    <name type="scientific">Leptospira borgpetersenii str. 200801926</name>
    <dbReference type="NCBI Taxonomy" id="1193009"/>
    <lineage>
        <taxon>Bacteria</taxon>
        <taxon>Pseudomonadati</taxon>
        <taxon>Spirochaetota</taxon>
        <taxon>Spirochaetia</taxon>
        <taxon>Leptospirales</taxon>
        <taxon>Leptospiraceae</taxon>
        <taxon>Leptospira</taxon>
    </lineage>
</organism>
<proteinExistence type="predicted"/>
<evidence type="ECO:0000313" key="1">
    <source>
        <dbReference type="EMBL" id="EKP13768.1"/>
    </source>
</evidence>
<sequence>MIRSSMKQQQKSFGRFRTEYNFRMVLTRLWVRKLLPSFTNSQLKCFQAGFLKFSIRIISRLEK</sequence>
<keyword evidence="2" id="KW-1185">Reference proteome</keyword>
<protein>
    <submittedName>
        <fullName evidence="1">Uncharacterized protein</fullName>
    </submittedName>
</protein>
<dbReference type="EMBL" id="AKWJ02000025">
    <property type="protein sequence ID" value="EKP13768.1"/>
    <property type="molecule type" value="Genomic_DNA"/>
</dbReference>
<name>A0ABP2S4X6_LEPBO</name>
<accession>A0ABP2S4X6</accession>
<comment type="caution">
    <text evidence="1">The sequence shown here is derived from an EMBL/GenBank/DDBJ whole genome shotgun (WGS) entry which is preliminary data.</text>
</comment>
<evidence type="ECO:0000313" key="2">
    <source>
        <dbReference type="Proteomes" id="UP000002837"/>
    </source>
</evidence>
<reference evidence="1" key="1">
    <citation type="submission" date="2012-09" db="EMBL/GenBank/DDBJ databases">
        <authorList>
            <person name="Harkins D.M."/>
            <person name="Durkin A.S."/>
            <person name="Brinkac L.M."/>
            <person name="Selengut J.D."/>
            <person name="Sanka R."/>
            <person name="DePew J."/>
            <person name="Purushe J."/>
            <person name="Picardeau M."/>
            <person name="Werts C."/>
            <person name="Goarant C."/>
            <person name="Vinetz J.M."/>
            <person name="Sutton G.G."/>
            <person name="Nelson W.C."/>
            <person name="Fouts D.E."/>
        </authorList>
    </citation>
    <scope>NUCLEOTIDE SEQUENCE [LARGE SCALE GENOMIC DNA]</scope>
    <source>
        <strain evidence="1">200801926</strain>
    </source>
</reference>
<gene>
    <name evidence="1" type="ORF">LEP1GSC128_2609</name>
</gene>
<dbReference type="Proteomes" id="UP000002837">
    <property type="component" value="Unassembled WGS sequence"/>
</dbReference>